<dbReference type="PROSITE" id="PS50005">
    <property type="entry name" value="TPR"/>
    <property type="match status" value="1"/>
</dbReference>
<dbReference type="InterPro" id="IPR027417">
    <property type="entry name" value="P-loop_NTPase"/>
</dbReference>
<dbReference type="PANTHER" id="PTHR47691">
    <property type="entry name" value="REGULATOR-RELATED"/>
    <property type="match status" value="1"/>
</dbReference>
<dbReference type="EMBL" id="CP159373">
    <property type="protein sequence ID" value="XCN71369.1"/>
    <property type="molecule type" value="Genomic_DNA"/>
</dbReference>
<reference evidence="4" key="1">
    <citation type="journal article" date="2024" name="Syst. Appl. Microbiol.">
        <title>First single-strain enrichments of Electrothrix cable bacteria, description of E. aestuarii sp. nov. and E. rattekaaiensis sp. nov., and proposal of a cable bacteria taxonomy following the rules of the SeqCode.</title>
        <authorList>
            <person name="Plum-Jensen L.E."/>
            <person name="Schramm A."/>
            <person name="Marshall I.P.G."/>
        </authorList>
    </citation>
    <scope>NUCLEOTIDE SEQUENCE</scope>
    <source>
        <strain evidence="4">Rat1</strain>
    </source>
</reference>
<keyword evidence="2" id="KW-0175">Coiled coil</keyword>
<dbReference type="GO" id="GO:0043531">
    <property type="term" value="F:ADP binding"/>
    <property type="evidence" value="ECO:0007669"/>
    <property type="project" value="InterPro"/>
</dbReference>
<dbReference type="KEGG" id="eaj:Q3M24_13725"/>
<dbReference type="Gene3D" id="3.40.50.300">
    <property type="entry name" value="P-loop containing nucleotide triphosphate hydrolases"/>
    <property type="match status" value="1"/>
</dbReference>
<dbReference type="SUPFAM" id="SSF52540">
    <property type="entry name" value="P-loop containing nucleoside triphosphate hydrolases"/>
    <property type="match status" value="2"/>
</dbReference>
<accession>A0AAU8LQ95</accession>
<reference evidence="4" key="2">
    <citation type="submission" date="2024-06" db="EMBL/GenBank/DDBJ databases">
        <authorList>
            <person name="Plum-Jensen L.E."/>
            <person name="Schramm A."/>
            <person name="Marshall I.P.G."/>
        </authorList>
    </citation>
    <scope>NUCLEOTIDE SEQUENCE</scope>
    <source>
        <strain evidence="4">Rat1</strain>
    </source>
</reference>
<feature type="coiled-coil region" evidence="2">
    <location>
        <begin position="14"/>
        <end position="64"/>
    </location>
</feature>
<sequence>MSEQNILRYAREEAELLRKRAWDLIDRLDKLESQLNISVDADESSSLKIRINNTRDLLENYEEKYIAMCGKAGISPEILSRSESDRDSGHKIKKDQKGKLPQLFLVPPRNPRFVGRKNELRIFIDQVIKLEDGAFAICGVKGIGGIGKTEIAKEVCYIFQETWKEQPKLAENLADLLSQRKGGFFQDGILWIQFDPEQQNPMSLTKELSGQLTSQHPDIFNKKIKLDELADLLAGRDLLMVMDSVEQNMRTFNYVLERFKGRFPLLITSRRAIPGIKSEEINVLNVLEPEDAETLFLCHLENQKLTEKDRETVRKLCDLLCYYPLLIKIIASRVKAGTSNLAEIFETYKENPLRLLDESNSSASIDQRHIDVRTCFMTSFNSLNKKEQHVFRHTSLFNNSFTIEELAILLGDGIKKPKTAEIEELGEIVSRFERLSLINCLHGSDGQEITYELHPLMREFALDQLKQKEKKEQEEKRKKEGENSDCREENSTERVRSLLQELQQKRKEKILQEHLKNKPSLVKQAIDAVQYCDQVFDFSTVLEFMEVLDEPLAGLSYLDDRLTLYKSAKRAVVVAAPDDYDKAHYWKQLTDMEKQQAQSKSKFEFVGRDKELTYFEDKFLFQPGSFILNFHTNGEGGVGKTQLLLQMLELCRSRYPGKIISSDELIDFYYTEARSKAGIIEQVIRRLGEHHFKGVVQQLEKYRQTKDSSEREYLLDDAVTALRKDYEVFAAKSKKDNCTILLFFDTYEVVQSIDKEEKLAKPTDFSKWLEKDFFPALQSDNTRLVVAGRYPLLDVAGKFTSKKALSVFRYKEAVDFMFEYLKIAEFTTEEYQAFLERFPAAEKLLQEFRYSFGADETGIRIYEFPNGYRKELGEESWHALAEKIPANKEEKLREWLKLTRRELLTVVRLARRRPIYLALFMYWFRFNKGGDEPRKLVKEAQNAGKNETDRFEEIILNWLWEDEEKREYIYCMTVAYRRMTSELMQHLTGDSSERCQKILLEDIRHFSFVKHKEDAQKGDVVLLHDEMRELIKTRWQNKIDSDQEKKRNILEKTIHYYKEGLLTPNYVLTDFSCSQLGQGNLLESIVDKVKGIQSFFFKRDGFLSALKTETELTKDELNKYSPVLVKAARQEVFQERREVYFPELMEYAFMVNADNGVQLFCEEFDTAIEDGRVAYAGLLGREADFCCKKFNASVFARLEVALRDVQHCIEGNEVDISQALDVIKTVNDRQKDDASWEFSLLSGKFKLWEGIAHFWKDEFEEAISLLKKARGVFIVHEGQEDLMFLAENWIGYTYYRKADFIEAESWMNQSLNGLLALLEKEVETKTRKKRNIQQHIQYAYGNLAMLNRYKGKFAVSIQYAEVAHRIVESLPRNKKEIFRSLTTMAHVLAVAGRTMDARYYLEEAEKIYKEIPDRLLGGRVYSNFCHLFYGTMEFSSLIEYYRAEELHQAVKTSQGKNIPEYVEAAEKAIALLEVEPVFHKELADVSFSLGELYMMMPPAKFIGNKWSSFTGDKWTSAEQAFERALYSARKSGFKYRLIDTLERLVILYYFQSQAGDELPQEQKKRSREKRYQYQNEIEKEQDSLQRHSNLAGRYELTLGDIHFDNALELLETDDFAAGNEQLEKAFDHYIASIFYKKKFNDDQYHLMLRVVYSRLNTLVDLAYPITFPRLVSLEQNSRQDTRKERNISKETIGWFENNRSQWEDKIEDFKWIFDQVLLLKERKVEEKKLKALAEEVTRNERKGEYWKAVLINKCLTELYWTQVNTVADFEKEQYRERLTLQLNQQSRLYRLLGDYYHAKRSYQRARKIIEDIEAPLLKKGLEGHTNIIEGEYLFRRGEFGKLLESIVVDELPSARNKFEKQFPGELQNARDLFEKGEALLLEALESDLVNKGSYQQKLSEAYFQLGELVMIQGDFPEAFRYLKKCIKLCEQSRNNFRLDDAKQSYLSAVYFSGCDDDSIYQEKIEQELEEKIKAENYEFPWVAAKFRITQGDVLFNRYFQAEEQNHHTDSAAFGRKDIVDMFRKYTEACNYKAYFNEASFAAGLRVLRRRIEMLPDSRSLDILSDIFRQIWQDGEKLWDKKKELDSILQLIRMRSLVLQYEDQ</sequence>
<feature type="coiled-coil region" evidence="2">
    <location>
        <begin position="1308"/>
        <end position="1335"/>
    </location>
</feature>
<dbReference type="SMART" id="SM00028">
    <property type="entry name" value="TPR"/>
    <property type="match status" value="3"/>
</dbReference>
<evidence type="ECO:0000256" key="3">
    <source>
        <dbReference type="SAM" id="MobiDB-lite"/>
    </source>
</evidence>
<dbReference type="Gene3D" id="1.25.40.10">
    <property type="entry name" value="Tetratricopeptide repeat domain"/>
    <property type="match status" value="2"/>
</dbReference>
<evidence type="ECO:0000256" key="1">
    <source>
        <dbReference type="PROSITE-ProRule" id="PRU00339"/>
    </source>
</evidence>
<gene>
    <name evidence="4" type="ORF">Q3M24_13725</name>
</gene>
<name>A0AAU8LQ95_9BACT</name>
<dbReference type="InterPro" id="IPR011990">
    <property type="entry name" value="TPR-like_helical_dom_sf"/>
</dbReference>
<evidence type="ECO:0000256" key="2">
    <source>
        <dbReference type="SAM" id="Coils"/>
    </source>
</evidence>
<evidence type="ECO:0000313" key="4">
    <source>
        <dbReference type="EMBL" id="XCN71369.1"/>
    </source>
</evidence>
<feature type="region of interest" description="Disordered" evidence="3">
    <location>
        <begin position="467"/>
        <end position="493"/>
    </location>
</feature>
<dbReference type="PANTHER" id="PTHR47691:SF3">
    <property type="entry name" value="HTH-TYPE TRANSCRIPTIONAL REGULATOR RV0890C-RELATED"/>
    <property type="match status" value="1"/>
</dbReference>
<organism evidence="4">
    <name type="scientific">Candidatus Electrothrix aestuarii</name>
    <dbReference type="NCBI Taxonomy" id="3062594"/>
    <lineage>
        <taxon>Bacteria</taxon>
        <taxon>Pseudomonadati</taxon>
        <taxon>Thermodesulfobacteriota</taxon>
        <taxon>Desulfobulbia</taxon>
        <taxon>Desulfobulbales</taxon>
        <taxon>Desulfobulbaceae</taxon>
        <taxon>Candidatus Electrothrix</taxon>
    </lineage>
</organism>
<proteinExistence type="predicted"/>
<keyword evidence="1" id="KW-0802">TPR repeat</keyword>
<protein>
    <submittedName>
        <fullName evidence="4">Tetratricopeptide repeat protein</fullName>
    </submittedName>
</protein>
<dbReference type="SUPFAM" id="SSF48452">
    <property type="entry name" value="TPR-like"/>
    <property type="match status" value="1"/>
</dbReference>
<dbReference type="InterPro" id="IPR019734">
    <property type="entry name" value="TPR_rpt"/>
</dbReference>
<feature type="repeat" description="TPR" evidence="1">
    <location>
        <begin position="1899"/>
        <end position="1932"/>
    </location>
</feature>